<feature type="transmembrane region" description="Helical" evidence="2">
    <location>
        <begin position="188"/>
        <end position="206"/>
    </location>
</feature>
<dbReference type="Proteomes" id="UP000306509">
    <property type="component" value="Unassembled WGS sequence"/>
</dbReference>
<dbReference type="RefSeq" id="WP_138003689.1">
    <property type="nucleotide sequence ID" value="NZ_QGQD01000086.1"/>
</dbReference>
<evidence type="ECO:0000313" key="5">
    <source>
        <dbReference type="Proteomes" id="UP000306509"/>
    </source>
</evidence>
<dbReference type="PANTHER" id="PTHR22911:SF137">
    <property type="entry name" value="SOLUTE CARRIER FAMILY 35 MEMBER G2-RELATED"/>
    <property type="match status" value="1"/>
</dbReference>
<dbReference type="InterPro" id="IPR000620">
    <property type="entry name" value="EamA_dom"/>
</dbReference>
<evidence type="ECO:0000259" key="3">
    <source>
        <dbReference type="Pfam" id="PF00892"/>
    </source>
</evidence>
<dbReference type="PANTHER" id="PTHR22911">
    <property type="entry name" value="ACYL-MALONYL CONDENSING ENZYME-RELATED"/>
    <property type="match status" value="1"/>
</dbReference>
<comment type="similarity">
    <text evidence="1">Belongs to the EamA transporter family.</text>
</comment>
<dbReference type="Pfam" id="PF00892">
    <property type="entry name" value="EamA"/>
    <property type="match status" value="2"/>
</dbReference>
<name>A0A4U8Q1U4_9FIRM</name>
<dbReference type="GO" id="GO:0016020">
    <property type="term" value="C:membrane"/>
    <property type="evidence" value="ECO:0007669"/>
    <property type="project" value="InterPro"/>
</dbReference>
<dbReference type="AlphaFoldDB" id="A0A4U8Q1U4"/>
<keyword evidence="2" id="KW-0472">Membrane</keyword>
<organism evidence="4 5">
    <name type="scientific">Robinsoniella peoriensis</name>
    <dbReference type="NCBI Taxonomy" id="180332"/>
    <lineage>
        <taxon>Bacteria</taxon>
        <taxon>Bacillati</taxon>
        <taxon>Bacillota</taxon>
        <taxon>Clostridia</taxon>
        <taxon>Lachnospirales</taxon>
        <taxon>Lachnospiraceae</taxon>
        <taxon>Robinsoniella</taxon>
    </lineage>
</organism>
<proteinExistence type="inferred from homology"/>
<dbReference type="Gene3D" id="1.10.3730.20">
    <property type="match status" value="2"/>
</dbReference>
<feature type="domain" description="EamA" evidence="3">
    <location>
        <begin position="1"/>
        <end position="136"/>
    </location>
</feature>
<feature type="transmembrane region" description="Helical" evidence="2">
    <location>
        <begin position="106"/>
        <end position="136"/>
    </location>
</feature>
<feature type="transmembrane region" description="Helical" evidence="2">
    <location>
        <begin position="64"/>
        <end position="86"/>
    </location>
</feature>
<evidence type="ECO:0000313" key="4">
    <source>
        <dbReference type="EMBL" id="TLC98684.1"/>
    </source>
</evidence>
<evidence type="ECO:0000256" key="1">
    <source>
        <dbReference type="ARBA" id="ARBA00007362"/>
    </source>
</evidence>
<dbReference type="InterPro" id="IPR037185">
    <property type="entry name" value="EmrE-like"/>
</dbReference>
<keyword evidence="2" id="KW-1133">Transmembrane helix</keyword>
<feature type="transmembrane region" description="Helical" evidence="2">
    <location>
        <begin position="156"/>
        <end position="176"/>
    </location>
</feature>
<feature type="domain" description="EamA" evidence="3">
    <location>
        <begin position="156"/>
        <end position="290"/>
    </location>
</feature>
<dbReference type="STRING" id="180332.GCA_000797495_00410"/>
<reference evidence="4 5" key="1">
    <citation type="journal article" date="2019" name="Anaerobe">
        <title>Detection of Robinsoniella peoriensis in multiple bone samples of a trauma patient.</title>
        <authorList>
            <person name="Schrottner P."/>
            <person name="Hartwich K."/>
            <person name="Bunk B."/>
            <person name="Schober I."/>
            <person name="Helbig S."/>
            <person name="Rudolph W.W."/>
            <person name="Gunzer F."/>
        </authorList>
    </citation>
    <scope>NUCLEOTIDE SEQUENCE [LARGE SCALE GENOMIC DNA]</scope>
    <source>
        <strain evidence="4 5">DSM 106044</strain>
    </source>
</reference>
<keyword evidence="2" id="KW-0812">Transmembrane</keyword>
<protein>
    <submittedName>
        <fullName evidence="4">Phosphonate utilization associated putative membrane protein</fullName>
    </submittedName>
</protein>
<dbReference type="SUPFAM" id="SSF103481">
    <property type="entry name" value="Multidrug resistance efflux transporter EmrE"/>
    <property type="match status" value="2"/>
</dbReference>
<comment type="caution">
    <text evidence="4">The sequence shown here is derived from an EMBL/GenBank/DDBJ whole genome shotgun (WGS) entry which is preliminary data.</text>
</comment>
<sequence>MWVLFAFGSALFAGITTVLAKLGIEKTDSYLVTALRTVIVVIFAWLMVFVAGSFHTIGEIGRKTFVFLILSGMATGASWICYFKALQLGDVNKVVPIDKSSTILTMLFAFLFLKEGLGGIKVLAMGLIGTGTYLMIEKKHKDHGLPRAKTKKGRGWLIYALLSAVFASLTAILGKIGITGVESNLGTAIRTMVVLIMAWIIVFGLHKQKEIKDIDRRSWIFIFLSGLTTGLSWLCYYRALQDGPAGVVVPIDKLSILVTVFFAYFVLKEKLKKRAVTGLILIVLGTLALLI</sequence>
<gene>
    <name evidence="4" type="ORF">DSM106044_04435</name>
</gene>
<dbReference type="EMBL" id="QGQD01000086">
    <property type="protein sequence ID" value="TLC98684.1"/>
    <property type="molecule type" value="Genomic_DNA"/>
</dbReference>
<feature type="transmembrane region" description="Helical" evidence="2">
    <location>
        <begin position="30"/>
        <end position="52"/>
    </location>
</feature>
<evidence type="ECO:0000256" key="2">
    <source>
        <dbReference type="SAM" id="Phobius"/>
    </source>
</evidence>
<keyword evidence="5" id="KW-1185">Reference proteome</keyword>
<feature type="transmembrane region" description="Helical" evidence="2">
    <location>
        <begin position="218"/>
        <end position="239"/>
    </location>
</feature>
<feature type="transmembrane region" description="Helical" evidence="2">
    <location>
        <begin position="245"/>
        <end position="267"/>
    </location>
</feature>
<accession>A0A4U8Q1U4</accession>